<sequence length="162" mass="18063">MAAIEPDIIDLTGLSDSSEEEEGDRDEEDEDELGDEDESGDEDGSESSTADEHIGDASESSTTDEHIQVPVDNSTRAQLREVIASVNEERLRQVLTRLVDTVPAVENALLRELVTLKRKSQSVISRWEICSNCEEEFDMETEREEEECSFHPGASDFVQIVS</sequence>
<reference evidence="2" key="2">
    <citation type="submission" date="2021-10" db="EMBL/GenBank/DDBJ databases">
        <title>Phylogenomics reveals ancestral predisposition of the termite-cultivated fungus Termitomyces towards a domesticated lifestyle.</title>
        <authorList>
            <person name="Auxier B."/>
            <person name="Grum-Grzhimaylo A."/>
            <person name="Cardenas M.E."/>
            <person name="Lodge J.D."/>
            <person name="Laessoe T."/>
            <person name="Pedersen O."/>
            <person name="Smith M.E."/>
            <person name="Kuyper T.W."/>
            <person name="Franco-Molano E.A."/>
            <person name="Baroni T.J."/>
            <person name="Aanen D.K."/>
        </authorList>
    </citation>
    <scope>NUCLEOTIDE SEQUENCE</scope>
    <source>
        <strain evidence="2">AP01</strain>
        <tissue evidence="2">Mycelium</tissue>
    </source>
</reference>
<name>A0A9P7G9I5_9AGAR</name>
<dbReference type="Proteomes" id="UP000775547">
    <property type="component" value="Unassembled WGS sequence"/>
</dbReference>
<evidence type="ECO:0000256" key="1">
    <source>
        <dbReference type="SAM" id="MobiDB-lite"/>
    </source>
</evidence>
<feature type="region of interest" description="Disordered" evidence="1">
    <location>
        <begin position="1"/>
        <end position="74"/>
    </location>
</feature>
<dbReference type="AlphaFoldDB" id="A0A9P7G9I5"/>
<organism evidence="2 3">
    <name type="scientific">Asterophora parasitica</name>
    <dbReference type="NCBI Taxonomy" id="117018"/>
    <lineage>
        <taxon>Eukaryota</taxon>
        <taxon>Fungi</taxon>
        <taxon>Dikarya</taxon>
        <taxon>Basidiomycota</taxon>
        <taxon>Agaricomycotina</taxon>
        <taxon>Agaricomycetes</taxon>
        <taxon>Agaricomycetidae</taxon>
        <taxon>Agaricales</taxon>
        <taxon>Tricholomatineae</taxon>
        <taxon>Lyophyllaceae</taxon>
        <taxon>Asterophora</taxon>
    </lineage>
</organism>
<dbReference type="EMBL" id="JABCKV010000063">
    <property type="protein sequence ID" value="KAG5644658.1"/>
    <property type="molecule type" value="Genomic_DNA"/>
</dbReference>
<keyword evidence="3" id="KW-1185">Reference proteome</keyword>
<comment type="caution">
    <text evidence="2">The sequence shown here is derived from an EMBL/GenBank/DDBJ whole genome shotgun (WGS) entry which is preliminary data.</text>
</comment>
<evidence type="ECO:0000313" key="2">
    <source>
        <dbReference type="EMBL" id="KAG5644658.1"/>
    </source>
</evidence>
<gene>
    <name evidence="2" type="ORF">DXG03_008040</name>
</gene>
<feature type="compositionally biased region" description="Acidic residues" evidence="1">
    <location>
        <begin position="17"/>
        <end position="45"/>
    </location>
</feature>
<protein>
    <submittedName>
        <fullName evidence="2">Uncharacterized protein</fullName>
    </submittedName>
</protein>
<evidence type="ECO:0000313" key="3">
    <source>
        <dbReference type="Proteomes" id="UP000775547"/>
    </source>
</evidence>
<dbReference type="OrthoDB" id="5422613at2759"/>
<proteinExistence type="predicted"/>
<reference evidence="2" key="1">
    <citation type="submission" date="2020-07" db="EMBL/GenBank/DDBJ databases">
        <authorList>
            <person name="Nieuwenhuis M."/>
            <person name="Van De Peppel L.J.J."/>
        </authorList>
    </citation>
    <scope>NUCLEOTIDE SEQUENCE</scope>
    <source>
        <strain evidence="2">AP01</strain>
        <tissue evidence="2">Mycelium</tissue>
    </source>
</reference>
<accession>A0A9P7G9I5</accession>